<name>A0A1L9RN93_ASPWE</name>
<dbReference type="AlphaFoldDB" id="A0A1L9RN93"/>
<dbReference type="STRING" id="1073089.A0A1L9RN93"/>
<evidence type="ECO:0000313" key="3">
    <source>
        <dbReference type="Proteomes" id="UP000184383"/>
    </source>
</evidence>
<dbReference type="VEuPathDB" id="FungiDB:ASPWEDRAFT_37951"/>
<dbReference type="Proteomes" id="UP000184383">
    <property type="component" value="Unassembled WGS sequence"/>
</dbReference>
<dbReference type="EMBL" id="KV878211">
    <property type="protein sequence ID" value="OJJ36384.1"/>
    <property type="molecule type" value="Genomic_DNA"/>
</dbReference>
<organism evidence="2 3">
    <name type="scientific">Aspergillus wentii DTO 134E9</name>
    <dbReference type="NCBI Taxonomy" id="1073089"/>
    <lineage>
        <taxon>Eukaryota</taxon>
        <taxon>Fungi</taxon>
        <taxon>Dikarya</taxon>
        <taxon>Ascomycota</taxon>
        <taxon>Pezizomycotina</taxon>
        <taxon>Eurotiomycetes</taxon>
        <taxon>Eurotiomycetidae</taxon>
        <taxon>Eurotiales</taxon>
        <taxon>Aspergillaceae</taxon>
        <taxon>Aspergillus</taxon>
        <taxon>Aspergillus subgen. Cremei</taxon>
    </lineage>
</organism>
<dbReference type="RefSeq" id="XP_040690060.1">
    <property type="nucleotide sequence ID" value="XM_040834799.1"/>
</dbReference>
<feature type="region of interest" description="Disordered" evidence="1">
    <location>
        <begin position="20"/>
        <end position="40"/>
    </location>
</feature>
<proteinExistence type="predicted"/>
<reference evidence="3" key="1">
    <citation type="journal article" date="2017" name="Genome Biol.">
        <title>Comparative genomics reveals high biological diversity and specific adaptations in the industrially and medically important fungal genus Aspergillus.</title>
        <authorList>
            <person name="de Vries R.P."/>
            <person name="Riley R."/>
            <person name="Wiebenga A."/>
            <person name="Aguilar-Osorio G."/>
            <person name="Amillis S."/>
            <person name="Uchima C.A."/>
            <person name="Anderluh G."/>
            <person name="Asadollahi M."/>
            <person name="Askin M."/>
            <person name="Barry K."/>
            <person name="Battaglia E."/>
            <person name="Bayram O."/>
            <person name="Benocci T."/>
            <person name="Braus-Stromeyer S.A."/>
            <person name="Caldana C."/>
            <person name="Canovas D."/>
            <person name="Cerqueira G.C."/>
            <person name="Chen F."/>
            <person name="Chen W."/>
            <person name="Choi C."/>
            <person name="Clum A."/>
            <person name="Dos Santos R.A."/>
            <person name="Damasio A.R."/>
            <person name="Diallinas G."/>
            <person name="Emri T."/>
            <person name="Fekete E."/>
            <person name="Flipphi M."/>
            <person name="Freyberg S."/>
            <person name="Gallo A."/>
            <person name="Gournas C."/>
            <person name="Habgood R."/>
            <person name="Hainaut M."/>
            <person name="Harispe M.L."/>
            <person name="Henrissat B."/>
            <person name="Hilden K.S."/>
            <person name="Hope R."/>
            <person name="Hossain A."/>
            <person name="Karabika E."/>
            <person name="Karaffa L."/>
            <person name="Karanyi Z."/>
            <person name="Krasevec N."/>
            <person name="Kuo A."/>
            <person name="Kusch H."/>
            <person name="LaButti K."/>
            <person name="Lagendijk E.L."/>
            <person name="Lapidus A."/>
            <person name="Levasseur A."/>
            <person name="Lindquist E."/>
            <person name="Lipzen A."/>
            <person name="Logrieco A.F."/>
            <person name="MacCabe A."/>
            <person name="Maekelae M.R."/>
            <person name="Malavazi I."/>
            <person name="Melin P."/>
            <person name="Meyer V."/>
            <person name="Mielnichuk N."/>
            <person name="Miskei M."/>
            <person name="Molnar A.P."/>
            <person name="Mule G."/>
            <person name="Ngan C.Y."/>
            <person name="Orejas M."/>
            <person name="Orosz E."/>
            <person name="Ouedraogo J.P."/>
            <person name="Overkamp K.M."/>
            <person name="Park H.-S."/>
            <person name="Perrone G."/>
            <person name="Piumi F."/>
            <person name="Punt P.J."/>
            <person name="Ram A.F."/>
            <person name="Ramon A."/>
            <person name="Rauscher S."/>
            <person name="Record E."/>
            <person name="Riano-Pachon D.M."/>
            <person name="Robert V."/>
            <person name="Roehrig J."/>
            <person name="Ruller R."/>
            <person name="Salamov A."/>
            <person name="Salih N.S."/>
            <person name="Samson R.A."/>
            <person name="Sandor E."/>
            <person name="Sanguinetti M."/>
            <person name="Schuetze T."/>
            <person name="Sepcic K."/>
            <person name="Shelest E."/>
            <person name="Sherlock G."/>
            <person name="Sophianopoulou V."/>
            <person name="Squina F.M."/>
            <person name="Sun H."/>
            <person name="Susca A."/>
            <person name="Todd R.B."/>
            <person name="Tsang A."/>
            <person name="Unkles S.E."/>
            <person name="van de Wiele N."/>
            <person name="van Rossen-Uffink D."/>
            <person name="Oliveira J.V."/>
            <person name="Vesth T.C."/>
            <person name="Visser J."/>
            <person name="Yu J.-H."/>
            <person name="Zhou M."/>
            <person name="Andersen M.R."/>
            <person name="Archer D.B."/>
            <person name="Baker S.E."/>
            <person name="Benoit I."/>
            <person name="Brakhage A.A."/>
            <person name="Braus G.H."/>
            <person name="Fischer R."/>
            <person name="Frisvad J.C."/>
            <person name="Goldman G.H."/>
            <person name="Houbraken J."/>
            <person name="Oakley B."/>
            <person name="Pocsi I."/>
            <person name="Scazzocchio C."/>
            <person name="Seiboth B."/>
            <person name="vanKuyk P.A."/>
            <person name="Wortman J."/>
            <person name="Dyer P.S."/>
            <person name="Grigoriev I.V."/>
        </authorList>
    </citation>
    <scope>NUCLEOTIDE SEQUENCE [LARGE SCALE GENOMIC DNA]</scope>
    <source>
        <strain evidence="3">DTO 134E9</strain>
    </source>
</reference>
<gene>
    <name evidence="2" type="ORF">ASPWEDRAFT_37951</name>
</gene>
<evidence type="ECO:0000313" key="2">
    <source>
        <dbReference type="EMBL" id="OJJ36384.1"/>
    </source>
</evidence>
<sequence length="300" mass="34704">MPLLNLPWDIREIILHYAVNSHSPPPQSPSNPEQREKHRTGNYGDACLRYQKVKHHLQPGPSLLLVNHQIHEETKLVLQNLGPIIYAVDVMIVNETEIWPTWLRNPVLPDHVDEVHVTFRLFGHCAEKKIEPLDDVFEEARRHGIHFGIFDLAWDFINVGPMYTSSAYKPFEKWKGNVKKITVDFRSQDGLEYPYPPEKITYEQWASNYIGTAPVDGPDLSSYATRPEWFARHTMEYMATRVTANGSGYGREFHERIGHVDHMVNGELRGSQSVGKIVANCNDGWWRERTIKRRKETGLD</sequence>
<accession>A0A1L9RN93</accession>
<keyword evidence="3" id="KW-1185">Reference proteome</keyword>
<evidence type="ECO:0000256" key="1">
    <source>
        <dbReference type="SAM" id="MobiDB-lite"/>
    </source>
</evidence>
<protein>
    <submittedName>
        <fullName evidence="2">Uncharacterized protein</fullName>
    </submittedName>
</protein>
<dbReference type="GeneID" id="63750647"/>
<dbReference type="OrthoDB" id="2823490at2759"/>